<dbReference type="GO" id="GO:0016491">
    <property type="term" value="F:oxidoreductase activity"/>
    <property type="evidence" value="ECO:0007669"/>
    <property type="project" value="UniProtKB-KW"/>
</dbReference>
<proteinExistence type="predicted"/>
<evidence type="ECO:0000313" key="2">
    <source>
        <dbReference type="EMBL" id="MBB6071274.1"/>
    </source>
</evidence>
<keyword evidence="3" id="KW-1185">Reference proteome</keyword>
<comment type="caution">
    <text evidence="2">The sequence shown here is derived from an EMBL/GenBank/DDBJ whole genome shotgun (WGS) entry which is preliminary data.</text>
</comment>
<dbReference type="EMBL" id="JACHIA010000007">
    <property type="protein sequence ID" value="MBB6071274.1"/>
    <property type="molecule type" value="Genomic_DNA"/>
</dbReference>
<dbReference type="PRINTS" id="PR00081">
    <property type="entry name" value="GDHRDH"/>
</dbReference>
<dbReference type="PANTHER" id="PTHR43157:SF31">
    <property type="entry name" value="PHOSPHATIDYLINOSITOL-GLYCAN BIOSYNTHESIS CLASS F PROTEIN"/>
    <property type="match status" value="1"/>
</dbReference>
<dbReference type="RefSeq" id="WP_205761384.1">
    <property type="nucleotide sequence ID" value="NZ_JABDTL010000001.1"/>
</dbReference>
<dbReference type="AlphaFoldDB" id="A0A841GZY4"/>
<gene>
    <name evidence="2" type="ORF">HNQ61_002898</name>
</gene>
<dbReference type="InterPro" id="IPR036291">
    <property type="entry name" value="NAD(P)-bd_dom_sf"/>
</dbReference>
<dbReference type="InterPro" id="IPR002347">
    <property type="entry name" value="SDR_fam"/>
</dbReference>
<reference evidence="2 3" key="1">
    <citation type="submission" date="2020-08" db="EMBL/GenBank/DDBJ databases">
        <title>Genomic Encyclopedia of Type Strains, Phase IV (KMG-IV): sequencing the most valuable type-strain genomes for metagenomic binning, comparative biology and taxonomic classification.</title>
        <authorList>
            <person name="Goeker M."/>
        </authorList>
    </citation>
    <scope>NUCLEOTIDE SEQUENCE [LARGE SCALE GENOMIC DNA]</scope>
    <source>
        <strain evidence="2 3">DSM 29007</strain>
    </source>
</reference>
<protein>
    <submittedName>
        <fullName evidence="2">NAD(P)-dependent dehydrogenase (Short-subunit alcohol dehydrogenase family)</fullName>
    </submittedName>
</protein>
<dbReference type="PANTHER" id="PTHR43157">
    <property type="entry name" value="PHOSPHATIDYLINOSITOL-GLYCAN BIOSYNTHESIS CLASS F PROTEIN-RELATED"/>
    <property type="match status" value="1"/>
</dbReference>
<sequence length="282" mass="30077">MTDRSMKGRVCVITGATAGIGQATAAGLAQRGATVVLVARSRDKARASAEEIIRATGNERVQTVIADLSVQAQVRAAASEIADRFPAIHVLVNNAGMYTRRREVTADGIEMQLAVNHLAPFLLTNLLLDRLRAGAPARVVNVSSDGHKGGRIRWDDPGMANGYGGLRAYANTKLMNILFTRELARREDVSVLTANALHPGVVGTSLLFGGFAPISLFKRFLRTPEQGAATSIHLASSPAVAKITGGYFKDEKPIQPSAAARDDDASRRLWALSEQLTGLAPR</sequence>
<evidence type="ECO:0000313" key="3">
    <source>
        <dbReference type="Proteomes" id="UP000582837"/>
    </source>
</evidence>
<dbReference type="Proteomes" id="UP000582837">
    <property type="component" value="Unassembled WGS sequence"/>
</dbReference>
<evidence type="ECO:0000256" key="1">
    <source>
        <dbReference type="ARBA" id="ARBA00023002"/>
    </source>
</evidence>
<name>A0A841GZY4_9BACT</name>
<keyword evidence="1" id="KW-0560">Oxidoreductase</keyword>
<dbReference type="Pfam" id="PF00106">
    <property type="entry name" value="adh_short"/>
    <property type="match status" value="1"/>
</dbReference>
<accession>A0A841GZY4</accession>
<dbReference type="Gene3D" id="3.40.50.720">
    <property type="entry name" value="NAD(P)-binding Rossmann-like Domain"/>
    <property type="match status" value="1"/>
</dbReference>
<organism evidence="2 3">
    <name type="scientific">Longimicrobium terrae</name>
    <dbReference type="NCBI Taxonomy" id="1639882"/>
    <lineage>
        <taxon>Bacteria</taxon>
        <taxon>Pseudomonadati</taxon>
        <taxon>Gemmatimonadota</taxon>
        <taxon>Longimicrobiia</taxon>
        <taxon>Longimicrobiales</taxon>
        <taxon>Longimicrobiaceae</taxon>
        <taxon>Longimicrobium</taxon>
    </lineage>
</organism>
<dbReference type="SUPFAM" id="SSF51735">
    <property type="entry name" value="NAD(P)-binding Rossmann-fold domains"/>
    <property type="match status" value="1"/>
</dbReference>
<dbReference type="CDD" id="cd05327">
    <property type="entry name" value="retinol-DH_like_SDR_c_like"/>
    <property type="match status" value="1"/>
</dbReference>